<accession>A0A1Q2CKD9</accession>
<keyword evidence="3" id="KW-0119">Carbohydrate metabolism</keyword>
<keyword evidence="6" id="KW-0326">Glycosidase</keyword>
<feature type="domain" description="Fibronectin type III-like" evidence="7">
    <location>
        <begin position="666"/>
        <end position="735"/>
    </location>
</feature>
<dbReference type="Gene3D" id="2.60.40.10">
    <property type="entry name" value="Immunoglobulins"/>
    <property type="match status" value="1"/>
</dbReference>
<dbReference type="InterPro" id="IPR001764">
    <property type="entry name" value="Glyco_hydro_3_N"/>
</dbReference>
<evidence type="ECO:0000259" key="7">
    <source>
        <dbReference type="SMART" id="SM01217"/>
    </source>
</evidence>
<evidence type="ECO:0000256" key="6">
    <source>
        <dbReference type="RuleBase" id="RU361161"/>
    </source>
</evidence>
<dbReference type="InterPro" id="IPR036962">
    <property type="entry name" value="Glyco_hydro_3_N_sf"/>
</dbReference>
<keyword evidence="2 6" id="KW-0378">Hydrolase</keyword>
<dbReference type="InterPro" id="IPR002772">
    <property type="entry name" value="Glyco_hydro_3_C"/>
</dbReference>
<evidence type="ECO:0000256" key="1">
    <source>
        <dbReference type="ARBA" id="ARBA00005336"/>
    </source>
</evidence>
<dbReference type="GO" id="GO:0008422">
    <property type="term" value="F:beta-glucosidase activity"/>
    <property type="evidence" value="ECO:0007669"/>
    <property type="project" value="UniProtKB-ARBA"/>
</dbReference>
<comment type="similarity">
    <text evidence="1 6">Belongs to the glycosyl hydrolase 3 family.</text>
</comment>
<dbReference type="SUPFAM" id="SSF51445">
    <property type="entry name" value="(Trans)glycosidases"/>
    <property type="match status" value="1"/>
</dbReference>
<dbReference type="AlphaFoldDB" id="A0A1Q2CKD9"/>
<dbReference type="InterPro" id="IPR017853">
    <property type="entry name" value="GH"/>
</dbReference>
<dbReference type="Gene3D" id="3.20.20.300">
    <property type="entry name" value="Glycoside hydrolase, family 3, N-terminal domain"/>
    <property type="match status" value="1"/>
</dbReference>
<dbReference type="InterPro" id="IPR019800">
    <property type="entry name" value="Glyco_hydro_3_AS"/>
</dbReference>
<evidence type="ECO:0000256" key="5">
    <source>
        <dbReference type="ARBA" id="ARBA00074219"/>
    </source>
</evidence>
<sequence>MNQWHDTSLPIKERAAALLADLTLEEKAHQLGSHWPSPKNRVDDLEGNVAPMEDALNQSGDLNAEAAVGLGQITRNYGTAPVTPEEGIAQLRDLQAFVVERSPHGIPAVVHEECLTGFTANGATVYPAAIAWGATFDPGIVEEMAHAIGDDMATLGVHQGLSPLLDVVRDYRWGRVEETIGEDPYLVGTLGAAYVQGLQEAGIDATLKHFAGYSASRAGRNHAPISIGPREFEDVILQPFEIAVREGGAASVMNSYSDIDGVPAGASRELLTGILRDRWGFDGLVVSDYWAVSFLHMMHRISEGPADSARLALEAGLDVELPGTACYGSVVDLVRDGRLDESVVDTSVQRVLEQKIRLGLLDPDWSSEAQGAPVDLDSPRNREIARRLAEESIVLVANDGVLPLAVAKVALLGPCAAEPRTFMGCYSFPNHVLVRYPDAPLGVEVPSLEQALRAELGGAEIRYEQGCPILAEDRSQIPAAVEAAKAADVAVLTVGDLAGLFGKGTSGEGCDAVDLRLPGVQAELVEAVLATGTPTVLVIVSGRPYSVGAFADRCAAIVQAFMPGEEGGPAIAGVLSGRVNPSGHLPVGLPDHPGGQPGTYLAPSLAWNSDGISNLDPRPRYPFGHGISYTTFDLSDLRLSSEEIDVTGSVEVRATVTNTGDRAGAEVVQLYATDELAQVVRPLKELIGYLKVSLEPGESRTVIFDVHSDRLSFTGLELKRVVEPGTHVLSVGRSSEDRPLSARLTLTGETRIVPEGRQLLTPARLG</sequence>
<evidence type="ECO:0000313" key="9">
    <source>
        <dbReference type="Proteomes" id="UP000188145"/>
    </source>
</evidence>
<dbReference type="Proteomes" id="UP000188145">
    <property type="component" value="Chromosome"/>
</dbReference>
<dbReference type="RefSeq" id="WP_077684853.1">
    <property type="nucleotide sequence ID" value="NZ_CP019606.1"/>
</dbReference>
<dbReference type="Pfam" id="PF14310">
    <property type="entry name" value="Fn3-like"/>
    <property type="match status" value="1"/>
</dbReference>
<dbReference type="InterPro" id="IPR036881">
    <property type="entry name" value="Glyco_hydro_3_C_sf"/>
</dbReference>
<dbReference type="FunFam" id="2.60.40.10:FF:000495">
    <property type="entry name" value="Periplasmic beta-glucosidase"/>
    <property type="match status" value="1"/>
</dbReference>
<comment type="function">
    <text evidence="4">Catalyzes the hydrolysis of a non-reducing terminal alpha-L-arabinopyranosidic linkage in ginsenoside Rb2 (alpha-L-arabinopyranosyl-(1-&gt;6)-alpha-D-glucopyranosyl) to release alpha-D-glucopyranosyl (Rd). It is not able to hydrolyze alpha-L-arabinofuranosyl-(1-&gt;6)-alpha-D-glucopyranosyl (Rc).</text>
</comment>
<dbReference type="Pfam" id="PF00933">
    <property type="entry name" value="Glyco_hydro_3"/>
    <property type="match status" value="1"/>
</dbReference>
<organism evidence="8 9">
    <name type="scientific">Tessaracoccus aquimaris</name>
    <dbReference type="NCBI Taxonomy" id="1332264"/>
    <lineage>
        <taxon>Bacteria</taxon>
        <taxon>Bacillati</taxon>
        <taxon>Actinomycetota</taxon>
        <taxon>Actinomycetes</taxon>
        <taxon>Propionibacteriales</taxon>
        <taxon>Propionibacteriaceae</taxon>
        <taxon>Tessaracoccus</taxon>
    </lineage>
</organism>
<name>A0A1Q2CKD9_9ACTN</name>
<reference evidence="9" key="1">
    <citation type="submission" date="2017-02" db="EMBL/GenBank/DDBJ databases">
        <title>Tessaracoccus aquaemaris sp. nov., isolated from the intestine of a Korean rockfish, Sebastes schlegelii, in a marine aquaculture pond.</title>
        <authorList>
            <person name="Tak E.J."/>
            <person name="Bae J.-W."/>
        </authorList>
    </citation>
    <scope>NUCLEOTIDE SEQUENCE [LARGE SCALE GENOMIC DNA]</scope>
    <source>
        <strain evidence="9">NSG39</strain>
    </source>
</reference>
<dbReference type="SUPFAM" id="SSF52279">
    <property type="entry name" value="Beta-D-glucan exohydrolase, C-terminal domain"/>
    <property type="match status" value="1"/>
</dbReference>
<dbReference type="KEGG" id="tes:BW730_02370"/>
<dbReference type="SMART" id="SM01217">
    <property type="entry name" value="Fn3_like"/>
    <property type="match status" value="1"/>
</dbReference>
<dbReference type="Pfam" id="PF01915">
    <property type="entry name" value="Glyco_hydro_3_C"/>
    <property type="match status" value="1"/>
</dbReference>
<dbReference type="InterPro" id="IPR050288">
    <property type="entry name" value="Cellulose_deg_GH3"/>
</dbReference>
<dbReference type="EMBL" id="CP019606">
    <property type="protein sequence ID" value="AQP46553.1"/>
    <property type="molecule type" value="Genomic_DNA"/>
</dbReference>
<dbReference type="GO" id="GO:0005975">
    <property type="term" value="P:carbohydrate metabolic process"/>
    <property type="evidence" value="ECO:0007669"/>
    <property type="project" value="InterPro"/>
</dbReference>
<dbReference type="OrthoDB" id="9803863at2"/>
<evidence type="ECO:0000256" key="3">
    <source>
        <dbReference type="ARBA" id="ARBA00023277"/>
    </source>
</evidence>
<dbReference type="InterPro" id="IPR026891">
    <property type="entry name" value="Fn3-like"/>
</dbReference>
<dbReference type="PANTHER" id="PTHR42715:SF10">
    <property type="entry name" value="BETA-GLUCOSIDASE"/>
    <property type="match status" value="1"/>
</dbReference>
<dbReference type="PANTHER" id="PTHR42715">
    <property type="entry name" value="BETA-GLUCOSIDASE"/>
    <property type="match status" value="1"/>
</dbReference>
<dbReference type="Gene3D" id="3.40.50.1700">
    <property type="entry name" value="Glycoside hydrolase family 3 C-terminal domain"/>
    <property type="match status" value="1"/>
</dbReference>
<dbReference type="PRINTS" id="PR00133">
    <property type="entry name" value="GLHYDRLASE3"/>
</dbReference>
<protein>
    <recommendedName>
        <fullName evidence="5">Exo-alpha-(1-&gt;6)-L-arabinopyranosidase</fullName>
    </recommendedName>
</protein>
<evidence type="ECO:0000256" key="2">
    <source>
        <dbReference type="ARBA" id="ARBA00022801"/>
    </source>
</evidence>
<proteinExistence type="inferred from homology"/>
<keyword evidence="9" id="KW-1185">Reference proteome</keyword>
<dbReference type="PROSITE" id="PS00775">
    <property type="entry name" value="GLYCOSYL_HYDROL_F3"/>
    <property type="match status" value="1"/>
</dbReference>
<gene>
    <name evidence="8" type="ORF">BW730_02370</name>
</gene>
<evidence type="ECO:0000313" key="8">
    <source>
        <dbReference type="EMBL" id="AQP46553.1"/>
    </source>
</evidence>
<evidence type="ECO:0000256" key="4">
    <source>
        <dbReference type="ARBA" id="ARBA00058905"/>
    </source>
</evidence>
<dbReference type="InterPro" id="IPR013783">
    <property type="entry name" value="Ig-like_fold"/>
</dbReference>